<dbReference type="GeneID" id="8824256"/>
<dbReference type="STRING" id="547559.Nmag_1423"/>
<evidence type="ECO:0000313" key="5">
    <source>
        <dbReference type="Proteomes" id="UP000001879"/>
    </source>
</evidence>
<name>D3STI5_NATMM</name>
<sequence length="198" mass="21231">MVSRPPTFCPQCGDALETTTIEDRERKYCPGCERVVWHNPVPCATVAVVDSDESAVLCVERGVPPGVGEWTLPGGHMDIGESPEAAAARELAEETGLEVDPSALEILDAVSLPPRNGKHVMTTYYVVERAAATGDLTAGSDATDAAFWSPSEFDATAETFRPVHEERFRAAAAVFDQSTSRAPTADLPTQRIQSESPD</sequence>
<dbReference type="PRINTS" id="PR00502">
    <property type="entry name" value="NUDIXFAMILY"/>
</dbReference>
<dbReference type="AlphaFoldDB" id="D3STI5"/>
<protein>
    <submittedName>
        <fullName evidence="4">NUDIX family hydrolase</fullName>
    </submittedName>
</protein>
<dbReference type="PANTHER" id="PTHR43736">
    <property type="entry name" value="ADP-RIBOSE PYROPHOSPHATASE"/>
    <property type="match status" value="1"/>
</dbReference>
<dbReference type="InterPro" id="IPR000086">
    <property type="entry name" value="NUDIX_hydrolase_dom"/>
</dbReference>
<gene>
    <name evidence="4" type="ordered locus">Nmag_1423</name>
</gene>
<feature type="domain" description="Nudix hydrolase" evidence="3">
    <location>
        <begin position="39"/>
        <end position="176"/>
    </location>
</feature>
<dbReference type="SUPFAM" id="SSF55811">
    <property type="entry name" value="Nudix"/>
    <property type="match status" value="1"/>
</dbReference>
<accession>D3STI5</accession>
<reference evidence="4 5" key="2">
    <citation type="journal article" date="2012" name="BMC Genomics">
        <title>A comparative genomics perspective on the genetic content of the alkaliphilic haloarchaeon Natrialba magadii ATCC 43099T.</title>
        <authorList>
            <person name="Siddaramappa S."/>
            <person name="Challacombe J.F."/>
            <person name="Decastro R.E."/>
            <person name="Pfeiffer F."/>
            <person name="Sastre D.E."/>
            <person name="Gimenez M.I."/>
            <person name="Paggi R.A."/>
            <person name="Detter J.C."/>
            <person name="Davenport K.W."/>
            <person name="Goodwin L.A."/>
            <person name="Kyrpides N."/>
            <person name="Tapia R."/>
            <person name="Pitluck S."/>
            <person name="Lucas S."/>
            <person name="Woyke T."/>
            <person name="Maupin-Furlow J.A."/>
        </authorList>
    </citation>
    <scope>NUCLEOTIDE SEQUENCE [LARGE SCALE GENOMIC DNA]</scope>
    <source>
        <strain evidence="5">ATCC 43099 / DSM 3394 / CCM 3739 / CIP 104546 / IAM 13178 / JCM 8861 / NBRC 102185 / NCIMB 2190 / MS3</strain>
    </source>
</reference>
<dbReference type="Proteomes" id="UP000001879">
    <property type="component" value="Chromosome"/>
</dbReference>
<evidence type="ECO:0000259" key="3">
    <source>
        <dbReference type="PROSITE" id="PS51462"/>
    </source>
</evidence>
<proteinExistence type="predicted"/>
<dbReference type="Gene3D" id="3.90.79.10">
    <property type="entry name" value="Nucleoside Triphosphate Pyrophosphohydrolase"/>
    <property type="match status" value="1"/>
</dbReference>
<dbReference type="PROSITE" id="PS51462">
    <property type="entry name" value="NUDIX"/>
    <property type="match status" value="1"/>
</dbReference>
<organism evidence="4 5">
    <name type="scientific">Natrialba magadii (strain ATCC 43099 / DSM 3394 / CCM 3739 / CIP 104546 / IAM 13178 / JCM 8861 / NBRC 102185 / NCIMB 2190 / MS3)</name>
    <name type="common">Natronobacterium magadii</name>
    <dbReference type="NCBI Taxonomy" id="547559"/>
    <lineage>
        <taxon>Archaea</taxon>
        <taxon>Methanobacteriati</taxon>
        <taxon>Methanobacteriota</taxon>
        <taxon>Stenosarchaea group</taxon>
        <taxon>Halobacteria</taxon>
        <taxon>Halobacteriales</taxon>
        <taxon>Natrialbaceae</taxon>
        <taxon>Natrialba</taxon>
    </lineage>
</organism>
<dbReference type="OrthoDB" id="40462at2157"/>
<feature type="region of interest" description="Disordered" evidence="2">
    <location>
        <begin position="174"/>
        <end position="198"/>
    </location>
</feature>
<dbReference type="PANTHER" id="PTHR43736:SF1">
    <property type="entry name" value="DIHYDRONEOPTERIN TRIPHOSPHATE DIPHOSPHATASE"/>
    <property type="match status" value="1"/>
</dbReference>
<dbReference type="GO" id="GO:0016787">
    <property type="term" value="F:hydrolase activity"/>
    <property type="evidence" value="ECO:0007669"/>
    <property type="project" value="UniProtKB-KW"/>
</dbReference>
<dbReference type="InterPro" id="IPR020476">
    <property type="entry name" value="Nudix_hydrolase"/>
</dbReference>
<dbReference type="PROSITE" id="PS00893">
    <property type="entry name" value="NUDIX_BOX"/>
    <property type="match status" value="1"/>
</dbReference>
<dbReference type="PaxDb" id="547559-Nmag_1423"/>
<dbReference type="EMBL" id="CP001932">
    <property type="protein sequence ID" value="ADD05002.1"/>
    <property type="molecule type" value="Genomic_DNA"/>
</dbReference>
<dbReference type="InterPro" id="IPR020084">
    <property type="entry name" value="NUDIX_hydrolase_CS"/>
</dbReference>
<evidence type="ECO:0000313" key="4">
    <source>
        <dbReference type="EMBL" id="ADD05002.1"/>
    </source>
</evidence>
<dbReference type="KEGG" id="nmg:Nmag_1423"/>
<evidence type="ECO:0000256" key="2">
    <source>
        <dbReference type="SAM" id="MobiDB-lite"/>
    </source>
</evidence>
<keyword evidence="1 4" id="KW-0378">Hydrolase</keyword>
<reference evidence="5" key="1">
    <citation type="submission" date="2010-02" db="EMBL/GenBank/DDBJ databases">
        <title>Complete sequence of chromosome of Natrialba magadii ATCC 43099.</title>
        <authorList>
            <consortium name="US DOE Joint Genome Institute"/>
            <person name="Lucas S."/>
            <person name="Copeland A."/>
            <person name="Lapidus A."/>
            <person name="Cheng J.-F."/>
            <person name="Bruce D."/>
            <person name="Goodwin L."/>
            <person name="Pitluck S."/>
            <person name="Davenport K."/>
            <person name="Saunders E."/>
            <person name="Detter J.C."/>
            <person name="Han C."/>
            <person name="Tapia R."/>
            <person name="Land M."/>
            <person name="Hauser L."/>
            <person name="Kyrpides N."/>
            <person name="Mikhailova N."/>
            <person name="De Castro R.E."/>
            <person name="Maupin-Furlow J.A."/>
            <person name="Woyke T."/>
        </authorList>
    </citation>
    <scope>NUCLEOTIDE SEQUENCE [LARGE SCALE GENOMIC DNA]</scope>
    <source>
        <strain evidence="5">ATCC 43099 / DSM 3394 / CCM 3739 / CIP 104546 / IAM 13178 / JCM 8861 / NBRC 102185 / NCIMB 2190 / MS3</strain>
    </source>
</reference>
<dbReference type="Pfam" id="PF00293">
    <property type="entry name" value="NUDIX"/>
    <property type="match status" value="1"/>
</dbReference>
<dbReference type="eggNOG" id="arCOG01075">
    <property type="taxonomic scope" value="Archaea"/>
</dbReference>
<dbReference type="HOGENOM" id="CLU_037162_16_2_2"/>
<dbReference type="InterPro" id="IPR015797">
    <property type="entry name" value="NUDIX_hydrolase-like_dom_sf"/>
</dbReference>
<keyword evidence="5" id="KW-1185">Reference proteome</keyword>
<dbReference type="RefSeq" id="WP_012996517.1">
    <property type="nucleotide sequence ID" value="NC_013922.1"/>
</dbReference>
<evidence type="ECO:0000256" key="1">
    <source>
        <dbReference type="ARBA" id="ARBA00022801"/>
    </source>
</evidence>